<comment type="caution">
    <text evidence="2">The sequence shown here is derived from an EMBL/GenBank/DDBJ whole genome shotgun (WGS) entry which is preliminary data.</text>
</comment>
<organism evidence="2 3">
    <name type="scientific">Streptosporangium jomthongense</name>
    <dbReference type="NCBI Taxonomy" id="1193683"/>
    <lineage>
        <taxon>Bacteria</taxon>
        <taxon>Bacillati</taxon>
        <taxon>Actinomycetota</taxon>
        <taxon>Actinomycetes</taxon>
        <taxon>Streptosporangiales</taxon>
        <taxon>Streptosporangiaceae</taxon>
        <taxon>Streptosporangium</taxon>
    </lineage>
</organism>
<protein>
    <submittedName>
        <fullName evidence="2">Uncharacterized protein</fullName>
    </submittedName>
</protein>
<reference evidence="3" key="1">
    <citation type="journal article" date="2019" name="Int. J. Syst. Evol. Microbiol.">
        <title>The Global Catalogue of Microorganisms (GCM) 10K type strain sequencing project: providing services to taxonomists for standard genome sequencing and annotation.</title>
        <authorList>
            <consortium name="The Broad Institute Genomics Platform"/>
            <consortium name="The Broad Institute Genome Sequencing Center for Infectious Disease"/>
            <person name="Wu L."/>
            <person name="Ma J."/>
        </authorList>
    </citation>
    <scope>NUCLEOTIDE SEQUENCE [LARGE SCALE GENOMIC DNA]</scope>
    <source>
        <strain evidence="3">TBRC 7912</strain>
    </source>
</reference>
<gene>
    <name evidence="2" type="ORF">ACFOYY_20920</name>
</gene>
<dbReference type="EMBL" id="JBHSBC010000021">
    <property type="protein sequence ID" value="MFC3982618.1"/>
    <property type="molecule type" value="Genomic_DNA"/>
</dbReference>
<evidence type="ECO:0000313" key="3">
    <source>
        <dbReference type="Proteomes" id="UP001595698"/>
    </source>
</evidence>
<evidence type="ECO:0000256" key="1">
    <source>
        <dbReference type="SAM" id="MobiDB-lite"/>
    </source>
</evidence>
<accession>A0ABV8F1S7</accession>
<feature type="region of interest" description="Disordered" evidence="1">
    <location>
        <begin position="38"/>
        <end position="81"/>
    </location>
</feature>
<dbReference type="Proteomes" id="UP001595698">
    <property type="component" value="Unassembled WGS sequence"/>
</dbReference>
<name>A0ABV8F1S7_9ACTN</name>
<evidence type="ECO:0000313" key="2">
    <source>
        <dbReference type="EMBL" id="MFC3982618.1"/>
    </source>
</evidence>
<proteinExistence type="predicted"/>
<dbReference type="RefSeq" id="WP_386191005.1">
    <property type="nucleotide sequence ID" value="NZ_JBHSBC010000021.1"/>
</dbReference>
<sequence>MTLPTTAYGLPGSYGAAGLFGATPRSRAVTWSDTANLCGMTPQDDTASSFGASPQDQTAIRSNTVSPNTDRGDAHEHAQPP</sequence>
<keyword evidence="3" id="KW-1185">Reference proteome</keyword>
<feature type="compositionally biased region" description="Basic and acidic residues" evidence="1">
    <location>
        <begin position="70"/>
        <end position="81"/>
    </location>
</feature>
<feature type="compositionally biased region" description="Polar residues" evidence="1">
    <location>
        <begin position="43"/>
        <end position="69"/>
    </location>
</feature>